<dbReference type="GO" id="GO:0000053">
    <property type="term" value="P:argininosuccinate metabolic process"/>
    <property type="evidence" value="ECO:0007669"/>
    <property type="project" value="TreeGrafter"/>
</dbReference>
<dbReference type="Pfam" id="PF20979">
    <property type="entry name" value="Arginosuc_syn_C"/>
    <property type="match status" value="1"/>
</dbReference>
<keyword evidence="5" id="KW-0028">Amino-acid biosynthesis</keyword>
<dbReference type="InterPro" id="IPR001518">
    <property type="entry name" value="Arginosuc_synth"/>
</dbReference>
<evidence type="ECO:0000256" key="4">
    <source>
        <dbReference type="ARBA" id="ARBA00022598"/>
    </source>
</evidence>
<evidence type="ECO:0000256" key="7">
    <source>
        <dbReference type="ARBA" id="ARBA00022840"/>
    </source>
</evidence>
<feature type="domain" description="Arginosuccinate synthase C-terminal" evidence="9">
    <location>
        <begin position="180"/>
        <end position="396"/>
    </location>
</feature>
<evidence type="ECO:0000313" key="11">
    <source>
        <dbReference type="Proteomes" id="UP000445000"/>
    </source>
</evidence>
<evidence type="ECO:0000259" key="8">
    <source>
        <dbReference type="Pfam" id="PF00764"/>
    </source>
</evidence>
<evidence type="ECO:0000259" key="9">
    <source>
        <dbReference type="Pfam" id="PF20979"/>
    </source>
</evidence>
<dbReference type="Proteomes" id="UP000445000">
    <property type="component" value="Unassembled WGS sequence"/>
</dbReference>
<dbReference type="CDD" id="cd01999">
    <property type="entry name" value="ASS"/>
    <property type="match status" value="1"/>
</dbReference>
<sequence length="423" mass="45381">MSTLPPGNEPILLAFSGGLDTSFLVPWLSENYKRPIITVTVDTGGIDAEAAKVLDQRARALGAKDHILVEAKKDYFEQVIKYLIMGNVKRGQMYPLCVGAERVMQAQTIAEYAKKLGTKVIAHGCTAAGNDQVRFEVALRTLAPELTILAPVRDQAFKRPDQLKYLQDRNLTIPPYGAAYSVNRGLWGVTIGGKETLTSDGSIPDHAWVLSKDAYSNPQAPEVHTIGFEKGIPASLDGVKLDPVSVIEKVETIGAKFGVGRGIHLGDTIIGTKGRVAFEAPAAEVLITAHRELEKLVMTGRQQRVKEMLSGPYGDLVHEGQHLDPVCRDMEALFVNSQARVTGEVKVQYHPGNAFVAGVTSPYSIMAASKGVYGEAAGEWTAADALGFSKMVGLPGMFWTRAGAGQDARMPGAQGSAGPAQNK</sequence>
<name>A0A829Y4M2_9GAMM</name>
<dbReference type="InterPro" id="IPR048268">
    <property type="entry name" value="Arginosuc_syn_C"/>
</dbReference>
<dbReference type="EC" id="6.3.4.5" evidence="2"/>
<dbReference type="AlphaFoldDB" id="A0A829Y4M2"/>
<dbReference type="InterPro" id="IPR024074">
    <property type="entry name" value="AS_cat/multimer_dom_body"/>
</dbReference>
<dbReference type="Pfam" id="PF00764">
    <property type="entry name" value="Arginosuc_synth"/>
    <property type="match status" value="1"/>
</dbReference>
<comment type="pathway">
    <text evidence="1">Amino-acid biosynthesis; L-arginine biosynthesis; L-arginine from L-ornithine and carbamoyl phosphate: step 2/3.</text>
</comment>
<reference evidence="11" key="1">
    <citation type="submission" date="2020-01" db="EMBL/GenBank/DDBJ databases">
        <title>'Steroidobacter agaridevorans' sp. nov., agar-degrading bacteria isolated from rhizosphere soils.</title>
        <authorList>
            <person name="Ikenaga M."/>
            <person name="Kataoka M."/>
            <person name="Murouchi A."/>
            <person name="Katsuragi S."/>
            <person name="Sakai M."/>
        </authorList>
    </citation>
    <scope>NUCLEOTIDE SEQUENCE [LARGE SCALE GENOMIC DNA]</scope>
    <source>
        <strain evidence="11">YU21-B</strain>
    </source>
</reference>
<dbReference type="InterPro" id="IPR048267">
    <property type="entry name" value="Arginosuc_syn_N"/>
</dbReference>
<dbReference type="PANTHER" id="PTHR11587:SF2">
    <property type="entry name" value="ARGININOSUCCINATE SYNTHASE"/>
    <property type="match status" value="1"/>
</dbReference>
<dbReference type="SUPFAM" id="SSF69864">
    <property type="entry name" value="Argininosuccinate synthetase, C-terminal domain"/>
    <property type="match status" value="1"/>
</dbReference>
<dbReference type="InterPro" id="IPR023434">
    <property type="entry name" value="Arginosuc_synth_type_1_subfam"/>
</dbReference>
<dbReference type="PANTHER" id="PTHR11587">
    <property type="entry name" value="ARGININOSUCCINATE SYNTHASE"/>
    <property type="match status" value="1"/>
</dbReference>
<dbReference type="InterPro" id="IPR018223">
    <property type="entry name" value="Arginosuc_synth_CS"/>
</dbReference>
<dbReference type="PROSITE" id="PS00564">
    <property type="entry name" value="ARGININOSUCCIN_SYN_1"/>
    <property type="match status" value="1"/>
</dbReference>
<keyword evidence="7" id="KW-0067">ATP-binding</keyword>
<dbReference type="GO" id="GO:0004055">
    <property type="term" value="F:argininosuccinate synthase activity"/>
    <property type="evidence" value="ECO:0007669"/>
    <property type="project" value="UniProtKB-EC"/>
</dbReference>
<evidence type="ECO:0000256" key="5">
    <source>
        <dbReference type="ARBA" id="ARBA00022605"/>
    </source>
</evidence>
<evidence type="ECO:0000256" key="3">
    <source>
        <dbReference type="ARBA" id="ARBA00022571"/>
    </source>
</evidence>
<dbReference type="Gene3D" id="3.40.50.620">
    <property type="entry name" value="HUPs"/>
    <property type="match status" value="1"/>
</dbReference>
<dbReference type="NCBIfam" id="TIGR00032">
    <property type="entry name" value="argG"/>
    <property type="match status" value="1"/>
</dbReference>
<dbReference type="GO" id="GO:0006526">
    <property type="term" value="P:L-arginine biosynthetic process"/>
    <property type="evidence" value="ECO:0007669"/>
    <property type="project" value="UniProtKB-UniPathway"/>
</dbReference>
<protein>
    <recommendedName>
        <fullName evidence="2">argininosuccinate synthase</fullName>
        <ecNumber evidence="2">6.3.4.5</ecNumber>
    </recommendedName>
</protein>
<dbReference type="GO" id="GO:0005524">
    <property type="term" value="F:ATP binding"/>
    <property type="evidence" value="ECO:0007669"/>
    <property type="project" value="UniProtKB-KW"/>
</dbReference>
<dbReference type="RefSeq" id="WP_161810068.1">
    <property type="nucleotide sequence ID" value="NZ_BLJN01000001.1"/>
</dbReference>
<dbReference type="EMBL" id="BLJN01000001">
    <property type="protein sequence ID" value="GFE78134.1"/>
    <property type="molecule type" value="Genomic_DNA"/>
</dbReference>
<dbReference type="InterPro" id="IPR014729">
    <property type="entry name" value="Rossmann-like_a/b/a_fold"/>
</dbReference>
<gene>
    <name evidence="10" type="primary">argG</name>
    <name evidence="10" type="ORF">GCM10011487_01340</name>
</gene>
<dbReference type="UniPathway" id="UPA00068">
    <property type="reaction ID" value="UER00113"/>
</dbReference>
<dbReference type="SUPFAM" id="SSF52402">
    <property type="entry name" value="Adenine nucleotide alpha hydrolases-like"/>
    <property type="match status" value="1"/>
</dbReference>
<keyword evidence="3" id="KW-0055">Arginine biosynthesis</keyword>
<organism evidence="10 11">
    <name type="scientific">Steroidobacter agaridevorans</name>
    <dbReference type="NCBI Taxonomy" id="2695856"/>
    <lineage>
        <taxon>Bacteria</taxon>
        <taxon>Pseudomonadati</taxon>
        <taxon>Pseudomonadota</taxon>
        <taxon>Gammaproteobacteria</taxon>
        <taxon>Steroidobacterales</taxon>
        <taxon>Steroidobacteraceae</taxon>
        <taxon>Steroidobacter</taxon>
    </lineage>
</organism>
<dbReference type="GO" id="GO:0000050">
    <property type="term" value="P:urea cycle"/>
    <property type="evidence" value="ECO:0007669"/>
    <property type="project" value="TreeGrafter"/>
</dbReference>
<keyword evidence="11" id="KW-1185">Reference proteome</keyword>
<evidence type="ECO:0000256" key="6">
    <source>
        <dbReference type="ARBA" id="ARBA00022741"/>
    </source>
</evidence>
<evidence type="ECO:0000256" key="1">
    <source>
        <dbReference type="ARBA" id="ARBA00004967"/>
    </source>
</evidence>
<accession>A0A829Y4M2</accession>
<comment type="caution">
    <text evidence="10">The sequence shown here is derived from an EMBL/GenBank/DDBJ whole genome shotgun (WGS) entry which is preliminary data.</text>
</comment>
<evidence type="ECO:0000313" key="10">
    <source>
        <dbReference type="EMBL" id="GFE78134.1"/>
    </source>
</evidence>
<dbReference type="Gene3D" id="3.90.1260.10">
    <property type="entry name" value="Argininosuccinate synthetase, chain A, domain 2"/>
    <property type="match status" value="1"/>
</dbReference>
<feature type="domain" description="Arginosuccinate synthase-like N-terminal" evidence="8">
    <location>
        <begin position="11"/>
        <end position="170"/>
    </location>
</feature>
<evidence type="ECO:0000256" key="2">
    <source>
        <dbReference type="ARBA" id="ARBA00012286"/>
    </source>
</evidence>
<keyword evidence="4" id="KW-0436">Ligase</keyword>
<keyword evidence="6" id="KW-0547">Nucleotide-binding</keyword>
<proteinExistence type="predicted"/>
<dbReference type="GO" id="GO:0005737">
    <property type="term" value="C:cytoplasm"/>
    <property type="evidence" value="ECO:0007669"/>
    <property type="project" value="TreeGrafter"/>
</dbReference>